<evidence type="ECO:0000256" key="5">
    <source>
        <dbReference type="ARBA" id="ARBA00038437"/>
    </source>
</evidence>
<comment type="similarity">
    <text evidence="5 7">Belongs to the DEAD box helicase family.</text>
</comment>
<keyword evidence="13" id="KW-1185">Reference proteome</keyword>
<dbReference type="Gene3D" id="3.40.50.300">
    <property type="entry name" value="P-loop containing nucleotide triphosphate hydrolases"/>
    <property type="match status" value="2"/>
</dbReference>
<dbReference type="PANTHER" id="PTHR47959:SF13">
    <property type="entry name" value="ATP-DEPENDENT RNA HELICASE RHLE"/>
    <property type="match status" value="1"/>
</dbReference>
<dbReference type="AlphaFoldDB" id="A0A434AX11"/>
<evidence type="ECO:0000256" key="8">
    <source>
        <dbReference type="SAM" id="MobiDB-lite"/>
    </source>
</evidence>
<protein>
    <submittedName>
        <fullName evidence="12">DEAD/DEAH box helicase</fullName>
    </submittedName>
</protein>
<sequence length="439" mass="49735">MSFDDIKLSKQIRMALEEAGFEKPTSIQKEVFSPVRSGKDVIGIAQTGTGKTLAYLMPILMKLNYAQGYDPRALIVVPTRELVLQVCETIDLLTPFMDIRSVGVYGGVNINTQKEKVCEGIDILVATPGRLMDIFMSRVLKLNQIRTLVVDEADKMMDLGFMPQLNAIFEVLPEKHQNLLFSATFSDTVAKLTDDFLLFPERIEIAPQATTVKNIHQIQYQVPNILSKVNLLKYLLQDKEVFNKVMVFTETKKNADRIAIRLEEIFGEDLSVIHSNKAQNTRIKALNSFKEGKSRILVASDVAARGIDIQDVSHVINFDIPTNYVEYVHRIGRTGRAEKEGTAISMVNEVEQELMEKIEDLIRDQISVESIPLDVEITKQLLEDEKIQTRNIKVKNTVRKDTGAFHQKSAKNMKTPSGSKGRQKAIENRKRNQKKRSKK</sequence>
<evidence type="ECO:0000256" key="1">
    <source>
        <dbReference type="ARBA" id="ARBA00022741"/>
    </source>
</evidence>
<feature type="region of interest" description="Disordered" evidence="8">
    <location>
        <begin position="398"/>
        <end position="439"/>
    </location>
</feature>
<dbReference type="Pfam" id="PF00271">
    <property type="entry name" value="Helicase_C"/>
    <property type="match status" value="1"/>
</dbReference>
<dbReference type="InterPro" id="IPR014001">
    <property type="entry name" value="Helicase_ATP-bd"/>
</dbReference>
<dbReference type="EMBL" id="RJJX01000005">
    <property type="protein sequence ID" value="RUT79055.1"/>
    <property type="molecule type" value="Genomic_DNA"/>
</dbReference>
<dbReference type="SMART" id="SM00490">
    <property type="entry name" value="HELICc"/>
    <property type="match status" value="1"/>
</dbReference>
<dbReference type="InterPro" id="IPR011545">
    <property type="entry name" value="DEAD/DEAH_box_helicase_dom"/>
</dbReference>
<dbReference type="InterPro" id="IPR050079">
    <property type="entry name" value="DEAD_box_RNA_helicase"/>
</dbReference>
<keyword evidence="3 7" id="KW-0347">Helicase</keyword>
<evidence type="ECO:0000256" key="3">
    <source>
        <dbReference type="ARBA" id="ARBA00022806"/>
    </source>
</evidence>
<dbReference type="GO" id="GO:0005524">
    <property type="term" value="F:ATP binding"/>
    <property type="evidence" value="ECO:0007669"/>
    <property type="project" value="UniProtKB-KW"/>
</dbReference>
<dbReference type="Proteomes" id="UP000282985">
    <property type="component" value="Unassembled WGS sequence"/>
</dbReference>
<dbReference type="InterPro" id="IPR000629">
    <property type="entry name" value="RNA-helicase_DEAD-box_CS"/>
</dbReference>
<dbReference type="SUPFAM" id="SSF52540">
    <property type="entry name" value="P-loop containing nucleoside triphosphate hydrolases"/>
    <property type="match status" value="1"/>
</dbReference>
<dbReference type="GO" id="GO:0016787">
    <property type="term" value="F:hydrolase activity"/>
    <property type="evidence" value="ECO:0007669"/>
    <property type="project" value="UniProtKB-KW"/>
</dbReference>
<dbReference type="PANTHER" id="PTHR47959">
    <property type="entry name" value="ATP-DEPENDENT RNA HELICASE RHLE-RELATED"/>
    <property type="match status" value="1"/>
</dbReference>
<feature type="domain" description="Helicase ATP-binding" evidence="9">
    <location>
        <begin position="32"/>
        <end position="203"/>
    </location>
</feature>
<dbReference type="GO" id="GO:0005829">
    <property type="term" value="C:cytosol"/>
    <property type="evidence" value="ECO:0007669"/>
    <property type="project" value="TreeGrafter"/>
</dbReference>
<evidence type="ECO:0000313" key="12">
    <source>
        <dbReference type="EMBL" id="RUT79055.1"/>
    </source>
</evidence>
<evidence type="ECO:0000313" key="13">
    <source>
        <dbReference type="Proteomes" id="UP000282985"/>
    </source>
</evidence>
<evidence type="ECO:0000256" key="6">
    <source>
        <dbReference type="PROSITE-ProRule" id="PRU00552"/>
    </source>
</evidence>
<evidence type="ECO:0000256" key="7">
    <source>
        <dbReference type="RuleBase" id="RU000492"/>
    </source>
</evidence>
<organism evidence="12 13">
    <name type="scientific">Ancylomarina longa</name>
    <dbReference type="NCBI Taxonomy" id="2487017"/>
    <lineage>
        <taxon>Bacteria</taxon>
        <taxon>Pseudomonadati</taxon>
        <taxon>Bacteroidota</taxon>
        <taxon>Bacteroidia</taxon>
        <taxon>Marinilabiliales</taxon>
        <taxon>Marinifilaceae</taxon>
        <taxon>Ancylomarina</taxon>
    </lineage>
</organism>
<gene>
    <name evidence="12" type="ORF">DLK05_05385</name>
</gene>
<keyword evidence="4 7" id="KW-0067">ATP-binding</keyword>
<evidence type="ECO:0000259" key="11">
    <source>
        <dbReference type="PROSITE" id="PS51195"/>
    </source>
</evidence>
<proteinExistence type="inferred from homology"/>
<dbReference type="GO" id="GO:0003724">
    <property type="term" value="F:RNA helicase activity"/>
    <property type="evidence" value="ECO:0007669"/>
    <property type="project" value="InterPro"/>
</dbReference>
<dbReference type="Pfam" id="PF00270">
    <property type="entry name" value="DEAD"/>
    <property type="match status" value="1"/>
</dbReference>
<dbReference type="PROSITE" id="PS51194">
    <property type="entry name" value="HELICASE_CTER"/>
    <property type="match status" value="1"/>
</dbReference>
<name>A0A434AX11_9BACT</name>
<feature type="domain" description="Helicase C-terminal" evidence="10">
    <location>
        <begin position="230"/>
        <end position="379"/>
    </location>
</feature>
<keyword evidence="1 7" id="KW-0547">Nucleotide-binding</keyword>
<dbReference type="PROSITE" id="PS51195">
    <property type="entry name" value="Q_MOTIF"/>
    <property type="match status" value="1"/>
</dbReference>
<evidence type="ECO:0000259" key="9">
    <source>
        <dbReference type="PROSITE" id="PS51192"/>
    </source>
</evidence>
<feature type="compositionally biased region" description="Polar residues" evidence="8">
    <location>
        <begin position="410"/>
        <end position="420"/>
    </location>
</feature>
<comment type="caution">
    <text evidence="12">The sequence shown here is derived from an EMBL/GenBank/DDBJ whole genome shotgun (WGS) entry which is preliminary data.</text>
</comment>
<dbReference type="CDD" id="cd00268">
    <property type="entry name" value="DEADc"/>
    <property type="match status" value="1"/>
</dbReference>
<feature type="domain" description="DEAD-box RNA helicase Q" evidence="11">
    <location>
        <begin position="1"/>
        <end position="29"/>
    </location>
</feature>
<keyword evidence="2 7" id="KW-0378">Hydrolase</keyword>
<reference evidence="12 13" key="1">
    <citation type="submission" date="2018-11" db="EMBL/GenBank/DDBJ databases">
        <title>Parancylomarina longa gen. nov., sp. nov., isolated from sediments of southern Okinawa.</title>
        <authorList>
            <person name="Fu T."/>
        </authorList>
    </citation>
    <scope>NUCLEOTIDE SEQUENCE [LARGE SCALE GENOMIC DNA]</scope>
    <source>
        <strain evidence="12 13">T3-2 S1-C</strain>
    </source>
</reference>
<dbReference type="SMART" id="SM00487">
    <property type="entry name" value="DEXDc"/>
    <property type="match status" value="1"/>
</dbReference>
<feature type="short sequence motif" description="Q motif" evidence="6">
    <location>
        <begin position="1"/>
        <end position="29"/>
    </location>
</feature>
<evidence type="ECO:0000259" key="10">
    <source>
        <dbReference type="PROSITE" id="PS51194"/>
    </source>
</evidence>
<dbReference type="InterPro" id="IPR027417">
    <property type="entry name" value="P-loop_NTPase"/>
</dbReference>
<dbReference type="PROSITE" id="PS00039">
    <property type="entry name" value="DEAD_ATP_HELICASE"/>
    <property type="match status" value="1"/>
</dbReference>
<dbReference type="InterPro" id="IPR001650">
    <property type="entry name" value="Helicase_C-like"/>
</dbReference>
<evidence type="ECO:0000256" key="4">
    <source>
        <dbReference type="ARBA" id="ARBA00022840"/>
    </source>
</evidence>
<dbReference type="PROSITE" id="PS51192">
    <property type="entry name" value="HELICASE_ATP_BIND_1"/>
    <property type="match status" value="1"/>
</dbReference>
<accession>A0A434AX11</accession>
<evidence type="ECO:0000256" key="2">
    <source>
        <dbReference type="ARBA" id="ARBA00022801"/>
    </source>
</evidence>
<dbReference type="CDD" id="cd18787">
    <property type="entry name" value="SF2_C_DEAD"/>
    <property type="match status" value="1"/>
</dbReference>
<dbReference type="InterPro" id="IPR044742">
    <property type="entry name" value="DEAD/DEAH_RhlB"/>
</dbReference>
<dbReference type="GO" id="GO:0003676">
    <property type="term" value="F:nucleic acid binding"/>
    <property type="evidence" value="ECO:0007669"/>
    <property type="project" value="InterPro"/>
</dbReference>
<dbReference type="InterPro" id="IPR014014">
    <property type="entry name" value="RNA_helicase_DEAD_Q_motif"/>
</dbReference>
<dbReference type="OrthoDB" id="9785240at2"/>